<reference evidence="1 2" key="1">
    <citation type="submission" date="2020-02" db="EMBL/GenBank/DDBJ databases">
        <title>Bacillus aquiflavi sp. nov., isolated from yellow water of strong flavor Chinese baijiu in Yibin region of China.</title>
        <authorList>
            <person name="Xie J."/>
        </authorList>
    </citation>
    <scope>NUCLEOTIDE SEQUENCE [LARGE SCALE GENOMIC DNA]</scope>
    <source>
        <strain evidence="1 2">SA4</strain>
    </source>
</reference>
<keyword evidence="2" id="KW-1185">Reference proteome</keyword>
<proteinExistence type="predicted"/>
<evidence type="ECO:0000313" key="1">
    <source>
        <dbReference type="EMBL" id="NEY70772.1"/>
    </source>
</evidence>
<dbReference type="Proteomes" id="UP000481043">
    <property type="component" value="Unassembled WGS sequence"/>
</dbReference>
<accession>A0A6M0Q3K5</accession>
<dbReference type="AlphaFoldDB" id="A0A6M0Q3K5"/>
<name>A0A6M0Q3K5_9BACI</name>
<comment type="caution">
    <text evidence="1">The sequence shown here is derived from an EMBL/GenBank/DDBJ whole genome shotgun (WGS) entry which is preliminary data.</text>
</comment>
<organism evidence="1 2">
    <name type="scientific">Bacillus mesophilus</name>
    <dbReference type="NCBI Taxonomy" id="1808955"/>
    <lineage>
        <taxon>Bacteria</taxon>
        <taxon>Bacillati</taxon>
        <taxon>Bacillota</taxon>
        <taxon>Bacilli</taxon>
        <taxon>Bacillales</taxon>
        <taxon>Bacillaceae</taxon>
        <taxon>Bacillus</taxon>
    </lineage>
</organism>
<dbReference type="EMBL" id="JAAIWM010000001">
    <property type="protein sequence ID" value="NEY70772.1"/>
    <property type="molecule type" value="Genomic_DNA"/>
</dbReference>
<evidence type="ECO:0000313" key="2">
    <source>
        <dbReference type="Proteomes" id="UP000481043"/>
    </source>
</evidence>
<gene>
    <name evidence="1" type="ORF">G4D63_03355</name>
</gene>
<protein>
    <submittedName>
        <fullName evidence="1">Sporulation protein</fullName>
    </submittedName>
</protein>
<dbReference type="Pfam" id="PF14069">
    <property type="entry name" value="SpoVIF"/>
    <property type="match status" value="1"/>
</dbReference>
<dbReference type="InterPro" id="IPR025942">
    <property type="entry name" value="SpoVIF"/>
</dbReference>
<sequence length="84" mass="9374">MDMSDMFKGVEKKTGVKMQDIMKVAQSLNGANLKDEKTIRGLVKELAQLANKNVPKQLEDKIVDTLVNKNQPIDASTISKMLKK</sequence>